<comment type="caution">
    <text evidence="6">The sequence shown here is derived from an EMBL/GenBank/DDBJ whole genome shotgun (WGS) entry which is preliminary data.</text>
</comment>
<dbReference type="EMBL" id="CAJNOQ010000622">
    <property type="protein sequence ID" value="CAF0821638.1"/>
    <property type="molecule type" value="Genomic_DNA"/>
</dbReference>
<dbReference type="Gene3D" id="1.10.510.10">
    <property type="entry name" value="Transferase(Phosphotransferase) domain 1"/>
    <property type="match status" value="1"/>
</dbReference>
<protein>
    <recommendedName>
        <fullName evidence="5">Protein kinase domain-containing protein</fullName>
    </recommendedName>
</protein>
<evidence type="ECO:0000313" key="8">
    <source>
        <dbReference type="Proteomes" id="UP000663829"/>
    </source>
</evidence>
<feature type="region of interest" description="Disordered" evidence="4">
    <location>
        <begin position="383"/>
        <end position="485"/>
    </location>
</feature>
<evidence type="ECO:0000256" key="4">
    <source>
        <dbReference type="SAM" id="MobiDB-lite"/>
    </source>
</evidence>
<evidence type="ECO:0000313" key="7">
    <source>
        <dbReference type="EMBL" id="CAF3608094.1"/>
    </source>
</evidence>
<feature type="compositionally biased region" description="Polar residues" evidence="4">
    <location>
        <begin position="419"/>
        <end position="433"/>
    </location>
</feature>
<evidence type="ECO:0000256" key="3">
    <source>
        <dbReference type="PROSITE-ProRule" id="PRU10141"/>
    </source>
</evidence>
<dbReference type="EMBL" id="CAJOBC010000622">
    <property type="protein sequence ID" value="CAF3608094.1"/>
    <property type="molecule type" value="Genomic_DNA"/>
</dbReference>
<dbReference type="InterPro" id="IPR050117">
    <property type="entry name" value="MAPK"/>
</dbReference>
<feature type="compositionally biased region" description="Polar residues" evidence="4">
    <location>
        <begin position="400"/>
        <end position="410"/>
    </location>
</feature>
<evidence type="ECO:0000259" key="5">
    <source>
        <dbReference type="PROSITE" id="PS50011"/>
    </source>
</evidence>
<gene>
    <name evidence="6" type="ORF">GPM918_LOCUS4576</name>
    <name evidence="7" type="ORF">SRO942_LOCUS4577</name>
</gene>
<keyword evidence="2 3" id="KW-0067">ATP-binding</keyword>
<evidence type="ECO:0000256" key="2">
    <source>
        <dbReference type="ARBA" id="ARBA00022840"/>
    </source>
</evidence>
<sequence>MSDGVDSHILRHYEIQKRLGKGAYGIVWKATDKRSKEVVALKKIFDAFRNQTDAQRTYREIVFLREFGEHPNIIRLQNVLRADNDRDIYLVFEFMDTHKRYVMYQLLKAMKYLHSANVIHRDMKQQGGTERLKFFLPHPNIPKGTSTFNQLEKILQHIPSPSQSGMLKPKKSFDNLIPSANEDAHDLLKKLLHFNPDKRITADEGLRHNYVLSFHNPNDEITKGYDVVPQLSDDIQLTVEEYRKKLYELIQLRKVSAKTGGVVSNYSSNSDVGAANSSTNVIQPTRSTYSASEHNNNNETTTQQAQHHGKSAYIDQSEYDSYKQHISNTQTKPMGNNNHNNNYSNESTSIINGRTYSNNNNDVPKNRQQKYTNDIDEDYIENTGQYSKAPPYPSLLGRSHSYNGMSSNPGQPRVLSAKQRITSNSNIPYQKSNGPLIREKSANRGSRSGSAPTPTPPPKNSSYYSKRPTVIFGDSEKNGSQAKSNNKFIANLRPNSADTRAKTRFNSLLTNVTSNGGGGYLQNSSSSFGLYSNQTAARRAHMNYSNMTSSMAARDNLGGYSQANGTLSQNGLRVLDSLLHYTS</sequence>
<dbReference type="InterPro" id="IPR017441">
    <property type="entry name" value="Protein_kinase_ATP_BS"/>
</dbReference>
<dbReference type="OrthoDB" id="192887at2759"/>
<keyword evidence="1 3" id="KW-0547">Nucleotide-binding</keyword>
<dbReference type="PANTHER" id="PTHR24055">
    <property type="entry name" value="MITOGEN-ACTIVATED PROTEIN KINASE"/>
    <property type="match status" value="1"/>
</dbReference>
<reference evidence="6" key="1">
    <citation type="submission" date="2021-02" db="EMBL/GenBank/DDBJ databases">
        <authorList>
            <person name="Nowell W R."/>
        </authorList>
    </citation>
    <scope>NUCLEOTIDE SEQUENCE</scope>
</reference>
<feature type="compositionally biased region" description="Low complexity" evidence="4">
    <location>
        <begin position="336"/>
        <end position="345"/>
    </location>
</feature>
<feature type="domain" description="Protein kinase" evidence="5">
    <location>
        <begin position="13"/>
        <end position="314"/>
    </location>
</feature>
<evidence type="ECO:0000256" key="1">
    <source>
        <dbReference type="ARBA" id="ARBA00022741"/>
    </source>
</evidence>
<dbReference type="Proteomes" id="UP000681722">
    <property type="component" value="Unassembled WGS sequence"/>
</dbReference>
<evidence type="ECO:0000313" key="6">
    <source>
        <dbReference type="EMBL" id="CAF0821638.1"/>
    </source>
</evidence>
<dbReference type="PROSITE" id="PS50011">
    <property type="entry name" value="PROTEIN_KINASE_DOM"/>
    <property type="match status" value="1"/>
</dbReference>
<feature type="compositionally biased region" description="Polar residues" evidence="4">
    <location>
        <begin position="443"/>
        <end position="452"/>
    </location>
</feature>
<dbReference type="Gene3D" id="3.30.200.20">
    <property type="entry name" value="Phosphorylase Kinase, domain 1"/>
    <property type="match status" value="2"/>
</dbReference>
<organism evidence="6 8">
    <name type="scientific">Didymodactylos carnosus</name>
    <dbReference type="NCBI Taxonomy" id="1234261"/>
    <lineage>
        <taxon>Eukaryota</taxon>
        <taxon>Metazoa</taxon>
        <taxon>Spiralia</taxon>
        <taxon>Gnathifera</taxon>
        <taxon>Rotifera</taxon>
        <taxon>Eurotatoria</taxon>
        <taxon>Bdelloidea</taxon>
        <taxon>Philodinida</taxon>
        <taxon>Philodinidae</taxon>
        <taxon>Didymodactylos</taxon>
    </lineage>
</organism>
<dbReference type="Proteomes" id="UP000663829">
    <property type="component" value="Unassembled WGS sequence"/>
</dbReference>
<dbReference type="Pfam" id="PF00069">
    <property type="entry name" value="Pkinase"/>
    <property type="match status" value="1"/>
</dbReference>
<dbReference type="SUPFAM" id="SSF56112">
    <property type="entry name" value="Protein kinase-like (PK-like)"/>
    <property type="match status" value="2"/>
</dbReference>
<feature type="compositionally biased region" description="Low complexity" evidence="4">
    <location>
        <begin position="290"/>
        <end position="306"/>
    </location>
</feature>
<dbReference type="GO" id="GO:0004672">
    <property type="term" value="F:protein kinase activity"/>
    <property type="evidence" value="ECO:0007669"/>
    <property type="project" value="InterPro"/>
</dbReference>
<feature type="compositionally biased region" description="Polar residues" evidence="4">
    <location>
        <begin position="346"/>
        <end position="363"/>
    </location>
</feature>
<proteinExistence type="predicted"/>
<name>A0A813U4Q3_9BILA</name>
<accession>A0A813U4Q3</accession>
<dbReference type="GO" id="GO:0005524">
    <property type="term" value="F:ATP binding"/>
    <property type="evidence" value="ECO:0007669"/>
    <property type="project" value="UniProtKB-UniRule"/>
</dbReference>
<keyword evidence="8" id="KW-1185">Reference proteome</keyword>
<feature type="binding site" evidence="3">
    <location>
        <position position="42"/>
    </location>
    <ligand>
        <name>ATP</name>
        <dbReference type="ChEBI" id="CHEBI:30616"/>
    </ligand>
</feature>
<dbReference type="PROSITE" id="PS00107">
    <property type="entry name" value="PROTEIN_KINASE_ATP"/>
    <property type="match status" value="1"/>
</dbReference>
<feature type="region of interest" description="Disordered" evidence="4">
    <location>
        <begin position="287"/>
        <end position="311"/>
    </location>
</feature>
<dbReference type="FunFam" id="3.30.200.20:FF:000166">
    <property type="entry name" value="Mitogen-activated protein kinase"/>
    <property type="match status" value="1"/>
</dbReference>
<feature type="region of interest" description="Disordered" evidence="4">
    <location>
        <begin position="327"/>
        <end position="368"/>
    </location>
</feature>
<dbReference type="AlphaFoldDB" id="A0A813U4Q3"/>
<dbReference type="InterPro" id="IPR011009">
    <property type="entry name" value="Kinase-like_dom_sf"/>
</dbReference>
<dbReference type="InterPro" id="IPR000719">
    <property type="entry name" value="Prot_kinase_dom"/>
</dbReference>